<proteinExistence type="predicted"/>
<dbReference type="AlphaFoldDB" id="M7ZBX8"/>
<organism evidence="1">
    <name type="scientific">Triticum urartu</name>
    <name type="common">Red wild einkorn</name>
    <name type="synonym">Crithodium urartu</name>
    <dbReference type="NCBI Taxonomy" id="4572"/>
    <lineage>
        <taxon>Eukaryota</taxon>
        <taxon>Viridiplantae</taxon>
        <taxon>Streptophyta</taxon>
        <taxon>Embryophyta</taxon>
        <taxon>Tracheophyta</taxon>
        <taxon>Spermatophyta</taxon>
        <taxon>Magnoliopsida</taxon>
        <taxon>Liliopsida</taxon>
        <taxon>Poales</taxon>
        <taxon>Poaceae</taxon>
        <taxon>BOP clade</taxon>
        <taxon>Pooideae</taxon>
        <taxon>Triticodae</taxon>
        <taxon>Triticeae</taxon>
        <taxon>Triticinae</taxon>
        <taxon>Triticum</taxon>
    </lineage>
</organism>
<sequence>MALADLGVPWPPPDLLLVAEAPSAWNVGGAPHARRRLWEAPSLVGKAAARANRPASQGAAAEGACVVWGKEIRDKMGCWPGGERDKIGQNLEFLRVSRATCPAWLEISGPGPNLRRHFFHRKETTTDNLTAKKLIPTHSMSTNRLALSTDTPKIWSYLNRSCVGIVVDK</sequence>
<dbReference type="EMBL" id="KD143601">
    <property type="protein sequence ID" value="EMS57542.1"/>
    <property type="molecule type" value="Genomic_DNA"/>
</dbReference>
<accession>M7ZBX8</accession>
<evidence type="ECO:0000313" key="1">
    <source>
        <dbReference type="EMBL" id="EMS57542.1"/>
    </source>
</evidence>
<gene>
    <name evidence="1" type="ORF">TRIUR3_26886</name>
</gene>
<protein>
    <submittedName>
        <fullName evidence="1">Uncharacterized protein</fullName>
    </submittedName>
</protein>
<reference evidence="1" key="1">
    <citation type="journal article" date="2013" name="Nature">
        <title>Draft genome of the wheat A-genome progenitor Triticum urartu.</title>
        <authorList>
            <person name="Ling H.Q."/>
            <person name="Zhao S."/>
            <person name="Liu D."/>
            <person name="Wang J."/>
            <person name="Sun H."/>
            <person name="Zhang C."/>
            <person name="Fan H."/>
            <person name="Li D."/>
            <person name="Dong L."/>
            <person name="Tao Y."/>
            <person name="Gao C."/>
            <person name="Wu H."/>
            <person name="Li Y."/>
            <person name="Cui Y."/>
            <person name="Guo X."/>
            <person name="Zheng S."/>
            <person name="Wang B."/>
            <person name="Yu K."/>
            <person name="Liang Q."/>
            <person name="Yang W."/>
            <person name="Lou X."/>
            <person name="Chen J."/>
            <person name="Feng M."/>
            <person name="Jian J."/>
            <person name="Zhang X."/>
            <person name="Luo G."/>
            <person name="Jiang Y."/>
            <person name="Liu J."/>
            <person name="Wang Z."/>
            <person name="Sha Y."/>
            <person name="Zhang B."/>
            <person name="Wu H."/>
            <person name="Tang D."/>
            <person name="Shen Q."/>
            <person name="Xue P."/>
            <person name="Zou S."/>
            <person name="Wang X."/>
            <person name="Liu X."/>
            <person name="Wang F."/>
            <person name="Yang Y."/>
            <person name="An X."/>
            <person name="Dong Z."/>
            <person name="Zhang K."/>
            <person name="Zhang X."/>
            <person name="Luo M.C."/>
            <person name="Dvorak J."/>
            <person name="Tong Y."/>
            <person name="Wang J."/>
            <person name="Yang H."/>
            <person name="Li Z."/>
            <person name="Wang D."/>
            <person name="Zhang A."/>
            <person name="Wang J."/>
        </authorList>
    </citation>
    <scope>NUCLEOTIDE SEQUENCE</scope>
</reference>
<name>M7ZBX8_TRIUA</name>